<keyword evidence="3" id="KW-1185">Reference proteome</keyword>
<feature type="compositionally biased region" description="Pro residues" evidence="1">
    <location>
        <begin position="29"/>
        <end position="38"/>
    </location>
</feature>
<feature type="compositionally biased region" description="Polar residues" evidence="1">
    <location>
        <begin position="85"/>
        <end position="99"/>
    </location>
</feature>
<evidence type="ECO:0000256" key="1">
    <source>
        <dbReference type="SAM" id="MobiDB-lite"/>
    </source>
</evidence>
<dbReference type="Proteomes" id="UP000479710">
    <property type="component" value="Unassembled WGS sequence"/>
</dbReference>
<gene>
    <name evidence="2" type="ORF">E2562_028778</name>
</gene>
<dbReference type="AlphaFoldDB" id="A0A6G1FDB3"/>
<name>A0A6G1FDB3_9ORYZ</name>
<accession>A0A6G1FDB3</accession>
<feature type="compositionally biased region" description="Low complexity" evidence="1">
    <location>
        <begin position="1"/>
        <end position="16"/>
    </location>
</feature>
<protein>
    <submittedName>
        <fullName evidence="2">Uncharacterized protein</fullName>
    </submittedName>
</protein>
<reference evidence="2 3" key="1">
    <citation type="submission" date="2019-11" db="EMBL/GenBank/DDBJ databases">
        <title>Whole genome sequence of Oryza granulata.</title>
        <authorList>
            <person name="Li W."/>
        </authorList>
    </citation>
    <scope>NUCLEOTIDE SEQUENCE [LARGE SCALE GENOMIC DNA]</scope>
    <source>
        <strain evidence="3">cv. Menghai</strain>
        <tissue evidence="2">Leaf</tissue>
    </source>
</reference>
<feature type="region of interest" description="Disordered" evidence="1">
    <location>
        <begin position="1"/>
        <end position="113"/>
    </location>
</feature>
<comment type="caution">
    <text evidence="2">The sequence shown here is derived from an EMBL/GenBank/DDBJ whole genome shotgun (WGS) entry which is preliminary data.</text>
</comment>
<dbReference type="EMBL" id="SPHZ02000001">
    <property type="protein sequence ID" value="KAF0934793.1"/>
    <property type="molecule type" value="Genomic_DNA"/>
</dbReference>
<evidence type="ECO:0000313" key="2">
    <source>
        <dbReference type="EMBL" id="KAF0934793.1"/>
    </source>
</evidence>
<proteinExistence type="predicted"/>
<evidence type="ECO:0000313" key="3">
    <source>
        <dbReference type="Proteomes" id="UP000479710"/>
    </source>
</evidence>
<feature type="compositionally biased region" description="Low complexity" evidence="1">
    <location>
        <begin position="54"/>
        <end position="73"/>
    </location>
</feature>
<sequence length="113" mass="11536">MTAMSPATTTTAAIASHPSRLAEILGAPPTLPGPPPAPLVTAPPRLAGPRCQADPRPLAAAPRLASARAAPGPTSIDVCTEEPRNLSSPPAENPLTSCTGPLPPKRYINLNHE</sequence>
<organism evidence="2 3">
    <name type="scientific">Oryza meyeriana var. granulata</name>
    <dbReference type="NCBI Taxonomy" id="110450"/>
    <lineage>
        <taxon>Eukaryota</taxon>
        <taxon>Viridiplantae</taxon>
        <taxon>Streptophyta</taxon>
        <taxon>Embryophyta</taxon>
        <taxon>Tracheophyta</taxon>
        <taxon>Spermatophyta</taxon>
        <taxon>Magnoliopsida</taxon>
        <taxon>Liliopsida</taxon>
        <taxon>Poales</taxon>
        <taxon>Poaceae</taxon>
        <taxon>BOP clade</taxon>
        <taxon>Oryzoideae</taxon>
        <taxon>Oryzeae</taxon>
        <taxon>Oryzinae</taxon>
        <taxon>Oryza</taxon>
        <taxon>Oryza meyeriana</taxon>
    </lineage>
</organism>